<keyword evidence="2" id="KW-0238">DNA-binding</keyword>
<dbReference type="SMART" id="SM00717">
    <property type="entry name" value="SANT"/>
    <property type="match status" value="3"/>
</dbReference>
<name>A0A8S1L1J8_9CILI</name>
<feature type="domain" description="Myb-like" evidence="6">
    <location>
        <begin position="134"/>
        <end position="184"/>
    </location>
</feature>
<dbReference type="PROSITE" id="PS51293">
    <property type="entry name" value="SANT"/>
    <property type="match status" value="1"/>
</dbReference>
<dbReference type="PROSITE" id="PS51294">
    <property type="entry name" value="HTH_MYB"/>
    <property type="match status" value="3"/>
</dbReference>
<dbReference type="GO" id="GO:0000978">
    <property type="term" value="F:RNA polymerase II cis-regulatory region sequence-specific DNA binding"/>
    <property type="evidence" value="ECO:0007669"/>
    <property type="project" value="TreeGrafter"/>
</dbReference>
<dbReference type="GO" id="GO:0001006">
    <property type="term" value="F:RNA polymerase III type 3 promoter sequence-specific DNA binding"/>
    <property type="evidence" value="ECO:0007669"/>
    <property type="project" value="TreeGrafter"/>
</dbReference>
<feature type="domain" description="HTH myb-type" evidence="8">
    <location>
        <begin position="87"/>
        <end position="137"/>
    </location>
</feature>
<dbReference type="GO" id="GO:0019185">
    <property type="term" value="C:snRNA-activating protein complex"/>
    <property type="evidence" value="ECO:0007669"/>
    <property type="project" value="TreeGrafter"/>
</dbReference>
<dbReference type="EMBL" id="CAJJDN010000015">
    <property type="protein sequence ID" value="CAD8061541.1"/>
    <property type="molecule type" value="Genomic_DNA"/>
</dbReference>
<proteinExistence type="predicted"/>
<dbReference type="GO" id="GO:0042796">
    <property type="term" value="P:snRNA transcription by RNA polymerase III"/>
    <property type="evidence" value="ECO:0007669"/>
    <property type="project" value="TreeGrafter"/>
</dbReference>
<accession>A0A8S1L1J8</accession>
<reference evidence="9" key="1">
    <citation type="submission" date="2021-01" db="EMBL/GenBank/DDBJ databases">
        <authorList>
            <consortium name="Genoscope - CEA"/>
            <person name="William W."/>
        </authorList>
    </citation>
    <scope>NUCLEOTIDE SEQUENCE</scope>
</reference>
<evidence type="ECO:0000259" key="7">
    <source>
        <dbReference type="PROSITE" id="PS51293"/>
    </source>
</evidence>
<evidence type="ECO:0000256" key="2">
    <source>
        <dbReference type="ARBA" id="ARBA00023125"/>
    </source>
</evidence>
<evidence type="ECO:0000313" key="11">
    <source>
        <dbReference type="Proteomes" id="UP000692954"/>
    </source>
</evidence>
<dbReference type="AlphaFoldDB" id="A0A8S1L1J8"/>
<evidence type="ECO:0008006" key="12">
    <source>
        <dbReference type="Google" id="ProtNLM"/>
    </source>
</evidence>
<feature type="domain" description="Myb-like" evidence="6">
    <location>
        <begin position="35"/>
        <end position="80"/>
    </location>
</feature>
<dbReference type="OrthoDB" id="2143914at2759"/>
<dbReference type="PANTHER" id="PTHR46621">
    <property type="entry name" value="SNRNA-ACTIVATING PROTEIN COMPLEX SUBUNIT 4"/>
    <property type="match status" value="1"/>
</dbReference>
<keyword evidence="4" id="KW-0539">Nucleus</keyword>
<dbReference type="EMBL" id="CAJJDN010000015">
    <property type="protein sequence ID" value="CAD8061539.1"/>
    <property type="molecule type" value="Genomic_DNA"/>
</dbReference>
<dbReference type="Proteomes" id="UP000692954">
    <property type="component" value="Unassembled WGS sequence"/>
</dbReference>
<protein>
    <recommendedName>
        <fullName evidence="12">Homeodomain protein</fullName>
    </recommendedName>
</protein>
<dbReference type="InterPro" id="IPR017884">
    <property type="entry name" value="SANT_dom"/>
</dbReference>
<feature type="domain" description="Myb-like" evidence="6">
    <location>
        <begin position="83"/>
        <end position="133"/>
    </location>
</feature>
<keyword evidence="11" id="KW-1185">Reference proteome</keyword>
<dbReference type="PROSITE" id="PS50090">
    <property type="entry name" value="MYB_LIKE"/>
    <property type="match status" value="3"/>
</dbReference>
<keyword evidence="3" id="KW-0804">Transcription</keyword>
<feature type="domain" description="SANT" evidence="7">
    <location>
        <begin position="86"/>
        <end position="136"/>
    </location>
</feature>
<organism evidence="9 11">
    <name type="scientific">Paramecium sonneborni</name>
    <dbReference type="NCBI Taxonomy" id="65129"/>
    <lineage>
        <taxon>Eukaryota</taxon>
        <taxon>Sar</taxon>
        <taxon>Alveolata</taxon>
        <taxon>Ciliophora</taxon>
        <taxon>Intramacronucleata</taxon>
        <taxon>Oligohymenophorea</taxon>
        <taxon>Peniculida</taxon>
        <taxon>Parameciidae</taxon>
        <taxon>Paramecium</taxon>
    </lineage>
</organism>
<evidence type="ECO:0000313" key="10">
    <source>
        <dbReference type="EMBL" id="CAD8061541.1"/>
    </source>
</evidence>
<feature type="domain" description="HTH myb-type" evidence="8">
    <location>
        <begin position="138"/>
        <end position="188"/>
    </location>
</feature>
<feature type="compositionally biased region" description="Polar residues" evidence="5">
    <location>
        <begin position="26"/>
        <end position="37"/>
    </location>
</feature>
<evidence type="ECO:0000256" key="3">
    <source>
        <dbReference type="ARBA" id="ARBA00023163"/>
    </source>
</evidence>
<dbReference type="InterPro" id="IPR017930">
    <property type="entry name" value="Myb_dom"/>
</dbReference>
<dbReference type="GO" id="GO:0042795">
    <property type="term" value="P:snRNA transcription by RNA polymerase II"/>
    <property type="evidence" value="ECO:0007669"/>
    <property type="project" value="TreeGrafter"/>
</dbReference>
<dbReference type="CDD" id="cd00167">
    <property type="entry name" value="SANT"/>
    <property type="match status" value="3"/>
</dbReference>
<keyword evidence="1" id="KW-0805">Transcription regulation</keyword>
<gene>
    <name evidence="9" type="ORF">PSON_ATCC_30995.1.T0150384</name>
    <name evidence="10" type="ORF">PSON_ATCC_30995.1.T0150385</name>
</gene>
<evidence type="ECO:0000256" key="1">
    <source>
        <dbReference type="ARBA" id="ARBA00023015"/>
    </source>
</evidence>
<evidence type="ECO:0000259" key="6">
    <source>
        <dbReference type="PROSITE" id="PS50090"/>
    </source>
</evidence>
<sequence>MDEFQSFAINNQPEDNSRAQEKNESEAQNINQSSRRTWSFKEDNQLRQAVKLYGTNWLNVAQELLNRNPSQCAQRWKRIKPPNLYSKRKPWTKKEDSQLLKLFEIYKNNWVKISKNISNRTSKQVRERFINKLNPEINKQPFTEAEDLLIVEGFKTFGSQWCKISKMLQGRPENLIKNRFYSYIRKHYLKIDNPYYVIPQKNQELPIQFKKKNENIKDKTIKIPQVSISQWKFQDELDCQDIKKQQSPRSTQVSKKSKIKVKNMLLKAQDNQKQQQNFQDYNLLPSIKEEQQYSQNQVKEEPEEKNYQDQLQNKNNVSSQVNFYTNSQPFNPQLLYKQMYYYQHQIGMQYIPQYFLATPIIQYRALIQETQFSKSLKTYYGNQN</sequence>
<evidence type="ECO:0000313" key="9">
    <source>
        <dbReference type="EMBL" id="CAD8061539.1"/>
    </source>
</evidence>
<evidence type="ECO:0000259" key="8">
    <source>
        <dbReference type="PROSITE" id="PS51294"/>
    </source>
</evidence>
<dbReference type="PANTHER" id="PTHR46621:SF1">
    <property type="entry name" value="SNRNA-ACTIVATING PROTEIN COMPLEX SUBUNIT 4"/>
    <property type="match status" value="1"/>
</dbReference>
<dbReference type="InterPro" id="IPR051575">
    <property type="entry name" value="Myb-like_DNA-bd"/>
</dbReference>
<evidence type="ECO:0000256" key="5">
    <source>
        <dbReference type="SAM" id="MobiDB-lite"/>
    </source>
</evidence>
<feature type="domain" description="HTH myb-type" evidence="8">
    <location>
        <begin position="35"/>
        <end position="84"/>
    </location>
</feature>
<dbReference type="Pfam" id="PF13921">
    <property type="entry name" value="Myb_DNA-bind_6"/>
    <property type="match status" value="2"/>
</dbReference>
<feature type="region of interest" description="Disordered" evidence="5">
    <location>
        <begin position="1"/>
        <end position="38"/>
    </location>
</feature>
<feature type="compositionally biased region" description="Basic and acidic residues" evidence="5">
    <location>
        <begin position="15"/>
        <end position="25"/>
    </location>
</feature>
<comment type="caution">
    <text evidence="9">The sequence shown here is derived from an EMBL/GenBank/DDBJ whole genome shotgun (WGS) entry which is preliminary data.</text>
</comment>
<dbReference type="InterPro" id="IPR001005">
    <property type="entry name" value="SANT/Myb"/>
</dbReference>
<evidence type="ECO:0000256" key="4">
    <source>
        <dbReference type="ARBA" id="ARBA00023242"/>
    </source>
</evidence>